<sequence length="79" mass="8402">MTEGPVGAKAPVGLGELESVMARAASPMGRFERYLPLWMALYVPSGPALGHLMLGLLSILATIEYAWATGTQIPNPTNF</sequence>
<dbReference type="Proteomes" id="UP000237925">
    <property type="component" value="Chromosome"/>
</dbReference>
<dbReference type="EMBL" id="CP027667">
    <property type="protein sequence ID" value="AVO50683.1"/>
    <property type="molecule type" value="Genomic_DNA"/>
</dbReference>
<feature type="transmembrane region" description="Helical" evidence="1">
    <location>
        <begin position="48"/>
        <end position="67"/>
    </location>
</feature>
<accession>A0A2R3QFX5</accession>
<proteinExistence type="predicted"/>
<dbReference type="KEGG" id="mela:C6568_16660"/>
<dbReference type="AlphaFoldDB" id="A0A2R3QFX5"/>
<keyword evidence="1" id="KW-1133">Transmembrane helix</keyword>
<evidence type="ECO:0000256" key="1">
    <source>
        <dbReference type="SAM" id="Phobius"/>
    </source>
</evidence>
<evidence type="ECO:0000313" key="3">
    <source>
        <dbReference type="Proteomes" id="UP000237925"/>
    </source>
</evidence>
<keyword evidence="1" id="KW-0472">Membrane</keyword>
<gene>
    <name evidence="2" type="ORF">C6568_16660</name>
</gene>
<name>A0A2R3QFX5_9BURK</name>
<keyword evidence="3" id="KW-1185">Reference proteome</keyword>
<organism evidence="2 3">
    <name type="scientific">Melaminivora suipulveris</name>
    <dbReference type="NCBI Taxonomy" id="2109913"/>
    <lineage>
        <taxon>Bacteria</taxon>
        <taxon>Pseudomonadati</taxon>
        <taxon>Pseudomonadota</taxon>
        <taxon>Betaproteobacteria</taxon>
        <taxon>Burkholderiales</taxon>
        <taxon>Comamonadaceae</taxon>
        <taxon>Melaminivora</taxon>
    </lineage>
</organism>
<reference evidence="2 3" key="1">
    <citation type="submission" date="2018-03" db="EMBL/GenBank/DDBJ databases">
        <title>Genome sequencing of Melaminivora sp.</title>
        <authorList>
            <person name="Kim S.-J."/>
            <person name="Heo J."/>
            <person name="Ahn J.-H."/>
            <person name="Kwon S.-W."/>
        </authorList>
    </citation>
    <scope>NUCLEOTIDE SEQUENCE [LARGE SCALE GENOMIC DNA]</scope>
    <source>
        <strain evidence="2 3">SC2-9</strain>
    </source>
</reference>
<keyword evidence="1" id="KW-0812">Transmembrane</keyword>
<evidence type="ECO:0000313" key="2">
    <source>
        <dbReference type="EMBL" id="AVO50683.1"/>
    </source>
</evidence>
<protein>
    <submittedName>
        <fullName evidence="2">Uncharacterized protein</fullName>
    </submittedName>
</protein>